<protein>
    <submittedName>
        <fullName evidence="2">Uncharacterized protein</fullName>
    </submittedName>
</protein>
<keyword evidence="3" id="KW-1185">Reference proteome</keyword>
<accession>A0A060LRD2</accession>
<gene>
    <name evidence="2" type="ORF">BleG1_0107</name>
</gene>
<evidence type="ECO:0000313" key="3">
    <source>
        <dbReference type="Proteomes" id="UP000027142"/>
    </source>
</evidence>
<dbReference type="Proteomes" id="UP000027142">
    <property type="component" value="Chromosome"/>
</dbReference>
<keyword evidence="1" id="KW-0472">Membrane</keyword>
<keyword evidence="1" id="KW-0812">Transmembrane</keyword>
<dbReference type="KEGG" id="ble:BleG1_0107"/>
<organism evidence="2 3">
    <name type="scientific">Shouchella lehensis G1</name>
    <dbReference type="NCBI Taxonomy" id="1246626"/>
    <lineage>
        <taxon>Bacteria</taxon>
        <taxon>Bacillati</taxon>
        <taxon>Bacillota</taxon>
        <taxon>Bacilli</taxon>
        <taxon>Bacillales</taxon>
        <taxon>Bacillaceae</taxon>
        <taxon>Shouchella</taxon>
    </lineage>
</organism>
<dbReference type="HOGENOM" id="CLU_3372021_0_0_9"/>
<reference evidence="2 3" key="1">
    <citation type="journal article" date="2014" name="Gene">
        <title>A comparative genomic analysis of the alkalitolerant soil bacterium Bacillus lehensis G1.</title>
        <authorList>
            <person name="Noor Y.M."/>
            <person name="Samsulrizal N.H."/>
            <person name="Jema'on N.A."/>
            <person name="Low K.O."/>
            <person name="Ramli A.N."/>
            <person name="Alias N.I."/>
            <person name="Damis S.I."/>
            <person name="Fuzi S.F."/>
            <person name="Isa M.N."/>
            <person name="Murad A.M."/>
            <person name="Raih M.F."/>
            <person name="Bakar F.D."/>
            <person name="Najimudin N."/>
            <person name="Mahadi N.M."/>
            <person name="Illias R.M."/>
        </authorList>
    </citation>
    <scope>NUCLEOTIDE SEQUENCE [LARGE SCALE GENOMIC DNA]</scope>
    <source>
        <strain evidence="2 3">G1</strain>
    </source>
</reference>
<feature type="transmembrane region" description="Helical" evidence="1">
    <location>
        <begin position="7"/>
        <end position="25"/>
    </location>
</feature>
<proteinExistence type="predicted"/>
<sequence>MSTKRKALIIFAVGLSFGILGYQLFMNVLLPKMM</sequence>
<dbReference type="EMBL" id="CP003923">
    <property type="protein sequence ID" value="AIC92722.1"/>
    <property type="molecule type" value="Genomic_DNA"/>
</dbReference>
<name>A0A060LRD2_9BACI</name>
<evidence type="ECO:0000313" key="2">
    <source>
        <dbReference type="EMBL" id="AIC92722.1"/>
    </source>
</evidence>
<dbReference type="AlphaFoldDB" id="A0A060LRD2"/>
<keyword evidence="1" id="KW-1133">Transmembrane helix</keyword>
<evidence type="ECO:0000256" key="1">
    <source>
        <dbReference type="SAM" id="Phobius"/>
    </source>
</evidence>